<dbReference type="GO" id="GO:0080120">
    <property type="term" value="P:CAAX-box protein maturation"/>
    <property type="evidence" value="ECO:0007669"/>
    <property type="project" value="UniProtKB-ARBA"/>
</dbReference>
<feature type="domain" description="CAAX prenyl protease 2/Lysostaphin resistance protein A-like" evidence="2">
    <location>
        <begin position="143"/>
        <end position="249"/>
    </location>
</feature>
<name>X0TEI0_9ZZZZ</name>
<comment type="caution">
    <text evidence="3">The sequence shown here is derived from an EMBL/GenBank/DDBJ whole genome shotgun (WGS) entry which is preliminary data.</text>
</comment>
<keyword evidence="1" id="KW-0812">Transmembrane</keyword>
<dbReference type="InterPro" id="IPR003675">
    <property type="entry name" value="Rce1/LyrA-like_dom"/>
</dbReference>
<dbReference type="PANTHER" id="PTHR39430">
    <property type="entry name" value="MEMBRANE-ASSOCIATED PROTEASE-RELATED"/>
    <property type="match status" value="1"/>
</dbReference>
<feature type="transmembrane region" description="Helical" evidence="1">
    <location>
        <begin position="62"/>
        <end position="80"/>
    </location>
</feature>
<dbReference type="GO" id="GO:0004175">
    <property type="term" value="F:endopeptidase activity"/>
    <property type="evidence" value="ECO:0007669"/>
    <property type="project" value="UniProtKB-ARBA"/>
</dbReference>
<feature type="transmembrane region" description="Helical" evidence="1">
    <location>
        <begin position="33"/>
        <end position="50"/>
    </location>
</feature>
<proteinExistence type="predicted"/>
<keyword evidence="1" id="KW-0472">Membrane</keyword>
<evidence type="ECO:0000256" key="1">
    <source>
        <dbReference type="SAM" id="Phobius"/>
    </source>
</evidence>
<feature type="transmembrane region" description="Helical" evidence="1">
    <location>
        <begin position="239"/>
        <end position="260"/>
    </location>
</feature>
<dbReference type="PANTHER" id="PTHR39430:SF1">
    <property type="entry name" value="PROTEASE"/>
    <property type="match status" value="1"/>
</dbReference>
<dbReference type="AlphaFoldDB" id="X0TEI0"/>
<feature type="transmembrane region" description="Helical" evidence="1">
    <location>
        <begin position="208"/>
        <end position="232"/>
    </location>
</feature>
<accession>X0TEI0</accession>
<gene>
    <name evidence="3" type="ORF">S01H1_02425</name>
</gene>
<organism evidence="3">
    <name type="scientific">marine sediment metagenome</name>
    <dbReference type="NCBI Taxonomy" id="412755"/>
    <lineage>
        <taxon>unclassified sequences</taxon>
        <taxon>metagenomes</taxon>
        <taxon>ecological metagenomes</taxon>
    </lineage>
</organism>
<reference evidence="3" key="1">
    <citation type="journal article" date="2014" name="Front. Microbiol.">
        <title>High frequency of phylogenetically diverse reductive dehalogenase-homologous genes in deep subseafloor sedimentary metagenomes.</title>
        <authorList>
            <person name="Kawai M."/>
            <person name="Futagami T."/>
            <person name="Toyoda A."/>
            <person name="Takaki Y."/>
            <person name="Nishi S."/>
            <person name="Hori S."/>
            <person name="Arai W."/>
            <person name="Tsubouchi T."/>
            <person name="Morono Y."/>
            <person name="Uchiyama I."/>
            <person name="Ito T."/>
            <person name="Fujiyama A."/>
            <person name="Inagaki F."/>
            <person name="Takami H."/>
        </authorList>
    </citation>
    <scope>NUCLEOTIDE SEQUENCE</scope>
    <source>
        <strain evidence="3">Expedition CK06-06</strain>
    </source>
</reference>
<evidence type="ECO:0000259" key="2">
    <source>
        <dbReference type="Pfam" id="PF02517"/>
    </source>
</evidence>
<dbReference type="EMBL" id="BARS01001165">
    <property type="protein sequence ID" value="GAF85731.1"/>
    <property type="molecule type" value="Genomic_DNA"/>
</dbReference>
<feature type="transmembrane region" description="Helical" evidence="1">
    <location>
        <begin position="178"/>
        <end position="196"/>
    </location>
</feature>
<keyword evidence="1" id="KW-1133">Transmembrane helix</keyword>
<protein>
    <recommendedName>
        <fullName evidence="2">CAAX prenyl protease 2/Lysostaphin resistance protein A-like domain-containing protein</fullName>
    </recommendedName>
</protein>
<evidence type="ECO:0000313" key="3">
    <source>
        <dbReference type="EMBL" id="GAF85731.1"/>
    </source>
</evidence>
<feature type="transmembrane region" description="Helical" evidence="1">
    <location>
        <begin position="141"/>
        <end position="166"/>
    </location>
</feature>
<dbReference type="Pfam" id="PF02517">
    <property type="entry name" value="Rce1-like"/>
    <property type="match status" value="1"/>
</dbReference>
<sequence>MTQQPPIGEQEASTGVRTPVPARAIPVIGRETAIAAALALLIIACGNLVSLPPDGIRNGFDWVFIPGSLSLLALLVLWAVRIEGMPLSTLGITSANAGRSALVGAALGAVVILPVVLYFAFPLGLGDGIDPEEMKEETWGGFLFWALVRQPLGTAIFEEVLFRGVLLAKMTVAWGQRQALVASSLTFALWHLVINFRTIQNSEVASPAGLAALAQIVSLVGLFAGGLFLGLLRQRTGNLASCIVFHWLVVTAMWGTLFLMSR</sequence>
<feature type="transmembrane region" description="Helical" evidence="1">
    <location>
        <begin position="101"/>
        <end position="121"/>
    </location>
</feature>